<sequence length="72" mass="8294">MAIRIRWIDGHIIALCAARTKKHKGDIYLDDAVHEALATKFAIDWDREGFKSAKWANPRKAKLMKKEESKEA</sequence>
<organism evidence="1">
    <name type="scientific">marine sediment metagenome</name>
    <dbReference type="NCBI Taxonomy" id="412755"/>
    <lineage>
        <taxon>unclassified sequences</taxon>
        <taxon>metagenomes</taxon>
        <taxon>ecological metagenomes</taxon>
    </lineage>
</organism>
<dbReference type="EMBL" id="BARU01037174">
    <property type="protein sequence ID" value="GAH85299.1"/>
    <property type="molecule type" value="Genomic_DNA"/>
</dbReference>
<gene>
    <name evidence="1" type="ORF">S03H2_57960</name>
</gene>
<reference evidence="1" key="1">
    <citation type="journal article" date="2014" name="Front. Microbiol.">
        <title>High frequency of phylogenetically diverse reductive dehalogenase-homologous genes in deep subseafloor sedimentary metagenomes.</title>
        <authorList>
            <person name="Kawai M."/>
            <person name="Futagami T."/>
            <person name="Toyoda A."/>
            <person name="Takaki Y."/>
            <person name="Nishi S."/>
            <person name="Hori S."/>
            <person name="Arai W."/>
            <person name="Tsubouchi T."/>
            <person name="Morono Y."/>
            <person name="Uchiyama I."/>
            <person name="Ito T."/>
            <person name="Fujiyama A."/>
            <person name="Inagaki F."/>
            <person name="Takami H."/>
        </authorList>
    </citation>
    <scope>NUCLEOTIDE SEQUENCE</scope>
    <source>
        <strain evidence="1">Expedition CK06-06</strain>
    </source>
</reference>
<protein>
    <submittedName>
        <fullName evidence="1">Uncharacterized protein</fullName>
    </submittedName>
</protein>
<comment type="caution">
    <text evidence="1">The sequence shown here is derived from an EMBL/GenBank/DDBJ whole genome shotgun (WGS) entry which is preliminary data.</text>
</comment>
<dbReference type="AlphaFoldDB" id="X1K4V5"/>
<accession>X1K4V5</accession>
<evidence type="ECO:0000313" key="1">
    <source>
        <dbReference type="EMBL" id="GAH85299.1"/>
    </source>
</evidence>
<proteinExistence type="predicted"/>
<name>X1K4V5_9ZZZZ</name>